<reference evidence="4 5" key="1">
    <citation type="submission" date="2024-02" db="EMBL/GenBank/DDBJ databases">
        <authorList>
            <person name="Chen Y."/>
            <person name="Shah S."/>
            <person name="Dougan E. K."/>
            <person name="Thang M."/>
            <person name="Chan C."/>
        </authorList>
    </citation>
    <scope>NUCLEOTIDE SEQUENCE [LARGE SCALE GENOMIC DNA]</scope>
</reference>
<feature type="coiled-coil region" evidence="1">
    <location>
        <begin position="693"/>
        <end position="782"/>
    </location>
</feature>
<organism evidence="4 5">
    <name type="scientific">Durusdinium trenchii</name>
    <dbReference type="NCBI Taxonomy" id="1381693"/>
    <lineage>
        <taxon>Eukaryota</taxon>
        <taxon>Sar</taxon>
        <taxon>Alveolata</taxon>
        <taxon>Dinophyceae</taxon>
        <taxon>Suessiales</taxon>
        <taxon>Symbiodiniaceae</taxon>
        <taxon>Durusdinium</taxon>
    </lineage>
</organism>
<feature type="transmembrane region" description="Helical" evidence="3">
    <location>
        <begin position="181"/>
        <end position="201"/>
    </location>
</feature>
<feature type="transmembrane region" description="Helical" evidence="3">
    <location>
        <begin position="112"/>
        <end position="134"/>
    </location>
</feature>
<feature type="transmembrane region" description="Helical" evidence="3">
    <location>
        <begin position="339"/>
        <end position="359"/>
    </location>
</feature>
<feature type="coiled-coil region" evidence="1">
    <location>
        <begin position="809"/>
        <end position="840"/>
    </location>
</feature>
<evidence type="ECO:0008006" key="6">
    <source>
        <dbReference type="Google" id="ProtNLM"/>
    </source>
</evidence>
<evidence type="ECO:0000256" key="3">
    <source>
        <dbReference type="SAM" id="Phobius"/>
    </source>
</evidence>
<dbReference type="Proteomes" id="UP001642484">
    <property type="component" value="Unassembled WGS sequence"/>
</dbReference>
<feature type="transmembrane region" description="Helical" evidence="3">
    <location>
        <begin position="266"/>
        <end position="287"/>
    </location>
</feature>
<feature type="compositionally biased region" description="Basic and acidic residues" evidence="2">
    <location>
        <begin position="996"/>
        <end position="1019"/>
    </location>
</feature>
<sequence>MHAGVQLSWVHQLHLLPGFFSSKEEPGMIFQCFGEPERCPGGDPGTCAAGRDVDSIACSTCLDGLHADGGVCVPCETGDYFLIIVVTLLVCAGIVVLYVVSLRKGQKSAQPGSLLIAALGLGQMITVVQQLTVIQQFKIQWGEPFSSMLVSFDIFAFDLDLISLGCVAPMAPVAKFTMRTLLVLVFFAVACLVHFFFIAMFQKGKGLQLSVLGGTVGTLFMIFFISVCSSLLAPFRCYAHPNGRSTVQAYHSVLCDMNNEHLQMSLVGGLCCLLPIAFLTVCSYITLVKLPSWIADGEVKLIRSCSFLFMRFRPGAEVYSVLFSVRNALVVLCPLLPSASGRILCMNLVLYGSLVMVAYGKPWRATLCNTLDLFLLAGMLVILDMGSLFVLNIDGPSTAAICIVFSTVMFISIVAAVFYGIAKHVMLKYHKPFRYFVCHQKNAAGSYARLLKIELQKRGPRFSTFIDCDDLNDLTKLFSYVGQDTQTLLILGSPQILTRKWCVGEMVTGRIENVHTVLLTFPGFVMPDESFIETYTTLVPDITELANYNIGLDEVKETLRWINTVSTVDVPALIHPETITDVVNALTDTRRAASTNVDAHQEYRQSAVACVPIVTSFVFPNWTDVRDGCFSSLNIARWLLEVLQVVQLEQLVQKEVLQKQDVLKKEITALLEAERQSRQKEINEIDGKIGAKVKEMRDEAEQMQVKTQDALAKQIQELEGKLAKQQKESDEALNAVKKSVADQVATMATALEEYAKTLTQQREEASTNLQSHKKEFAEHKETTSKGLDAHKQALESYKSEITKSFASQQQELESHKKVAAEQIESHKKEASAMAEAEERQKSAVQSCRSEASEGLLTAAEELNPDNSVVQLFCTNLGTLIDNSLEDQQERFEGNLTEVRASAASKFQEQRAAAQELFTSNHDKLKEAVSDYKNNASKANRIQDFGRHPELLGSSPVDPAEGSNLLLVQGAHGRGEELQEVDEIQTAVQETQSGPSIKKEKEEKQRIERSPGKPLKEIKEQKKRPVIHVNLFVDVAV</sequence>
<name>A0ABP0HBC6_9DINO</name>
<accession>A0ABP0HBC6</accession>
<feature type="transmembrane region" description="Helical" evidence="3">
    <location>
        <begin position="80"/>
        <end position="100"/>
    </location>
</feature>
<protein>
    <recommendedName>
        <fullName evidence="6">TIR domain-containing protein</fullName>
    </recommendedName>
</protein>
<keyword evidence="3" id="KW-1133">Transmembrane helix</keyword>
<evidence type="ECO:0000313" key="4">
    <source>
        <dbReference type="EMBL" id="CAK8987023.1"/>
    </source>
</evidence>
<keyword evidence="3" id="KW-0472">Membrane</keyword>
<comment type="caution">
    <text evidence="4">The sequence shown here is derived from an EMBL/GenBank/DDBJ whole genome shotgun (WGS) entry which is preliminary data.</text>
</comment>
<evidence type="ECO:0000256" key="1">
    <source>
        <dbReference type="SAM" id="Coils"/>
    </source>
</evidence>
<feature type="region of interest" description="Disordered" evidence="2">
    <location>
        <begin position="986"/>
        <end position="1020"/>
    </location>
</feature>
<evidence type="ECO:0000256" key="2">
    <source>
        <dbReference type="SAM" id="MobiDB-lite"/>
    </source>
</evidence>
<dbReference type="EMBL" id="CAXAMN010000214">
    <property type="protein sequence ID" value="CAK8987023.1"/>
    <property type="molecule type" value="Genomic_DNA"/>
</dbReference>
<feature type="transmembrane region" description="Helical" evidence="3">
    <location>
        <begin position="154"/>
        <end position="174"/>
    </location>
</feature>
<evidence type="ECO:0000313" key="5">
    <source>
        <dbReference type="Proteomes" id="UP001642484"/>
    </source>
</evidence>
<keyword evidence="5" id="KW-1185">Reference proteome</keyword>
<feature type="transmembrane region" description="Helical" evidence="3">
    <location>
        <begin position="371"/>
        <end position="391"/>
    </location>
</feature>
<feature type="transmembrane region" description="Helical" evidence="3">
    <location>
        <begin position="397"/>
        <end position="421"/>
    </location>
</feature>
<feature type="transmembrane region" description="Helical" evidence="3">
    <location>
        <begin position="207"/>
        <end position="235"/>
    </location>
</feature>
<keyword evidence="3" id="KW-0812">Transmembrane</keyword>
<gene>
    <name evidence="4" type="ORF">CCMP2556_LOCUS718</name>
</gene>
<keyword evidence="1" id="KW-0175">Coiled coil</keyword>
<proteinExistence type="predicted"/>